<evidence type="ECO:0000313" key="3">
    <source>
        <dbReference type="Proteomes" id="UP000054217"/>
    </source>
</evidence>
<organism evidence="2 3">
    <name type="scientific">Pisolithus tinctorius Marx 270</name>
    <dbReference type="NCBI Taxonomy" id="870435"/>
    <lineage>
        <taxon>Eukaryota</taxon>
        <taxon>Fungi</taxon>
        <taxon>Dikarya</taxon>
        <taxon>Basidiomycota</taxon>
        <taxon>Agaricomycotina</taxon>
        <taxon>Agaricomycetes</taxon>
        <taxon>Agaricomycetidae</taxon>
        <taxon>Boletales</taxon>
        <taxon>Sclerodermatineae</taxon>
        <taxon>Pisolithaceae</taxon>
        <taxon>Pisolithus</taxon>
    </lineage>
</organism>
<gene>
    <name evidence="2" type="ORF">M404DRAFT_17673</name>
</gene>
<accession>A0A0C3PZG9</accession>
<reference evidence="3" key="2">
    <citation type="submission" date="2015-01" db="EMBL/GenBank/DDBJ databases">
        <title>Evolutionary Origins and Diversification of the Mycorrhizal Mutualists.</title>
        <authorList>
            <consortium name="DOE Joint Genome Institute"/>
            <consortium name="Mycorrhizal Genomics Consortium"/>
            <person name="Kohler A."/>
            <person name="Kuo A."/>
            <person name="Nagy L.G."/>
            <person name="Floudas D."/>
            <person name="Copeland A."/>
            <person name="Barry K.W."/>
            <person name="Cichocki N."/>
            <person name="Veneault-Fourrey C."/>
            <person name="LaButti K."/>
            <person name="Lindquist E.A."/>
            <person name="Lipzen A."/>
            <person name="Lundell T."/>
            <person name="Morin E."/>
            <person name="Murat C."/>
            <person name="Riley R."/>
            <person name="Ohm R."/>
            <person name="Sun H."/>
            <person name="Tunlid A."/>
            <person name="Henrissat B."/>
            <person name="Grigoriev I.V."/>
            <person name="Hibbett D.S."/>
            <person name="Martin F."/>
        </authorList>
    </citation>
    <scope>NUCLEOTIDE SEQUENCE [LARGE SCALE GENOMIC DNA]</scope>
    <source>
        <strain evidence="3">Marx 270</strain>
    </source>
</reference>
<sequence>MPSQCQSNTPQPIPGHVHDYSQVVDEELVILTDNSTNTEEHKAKCKEAKRQKAEEEQLEAEREKRAEEEAQRRRAMEEEEAQKKRVAEEEAERQRQRAQARRDEAMQR</sequence>
<feature type="region of interest" description="Disordered" evidence="1">
    <location>
        <begin position="31"/>
        <end position="108"/>
    </location>
</feature>
<evidence type="ECO:0000256" key="1">
    <source>
        <dbReference type="SAM" id="MobiDB-lite"/>
    </source>
</evidence>
<dbReference type="AlphaFoldDB" id="A0A0C3PZG9"/>
<feature type="compositionally biased region" description="Polar residues" evidence="1">
    <location>
        <begin position="1"/>
        <end position="10"/>
    </location>
</feature>
<reference evidence="2 3" key="1">
    <citation type="submission" date="2014-04" db="EMBL/GenBank/DDBJ databases">
        <authorList>
            <consortium name="DOE Joint Genome Institute"/>
            <person name="Kuo A."/>
            <person name="Kohler A."/>
            <person name="Costa M.D."/>
            <person name="Nagy L.G."/>
            <person name="Floudas D."/>
            <person name="Copeland A."/>
            <person name="Barry K.W."/>
            <person name="Cichocki N."/>
            <person name="Veneault-Fourrey C."/>
            <person name="LaButti K."/>
            <person name="Lindquist E.A."/>
            <person name="Lipzen A."/>
            <person name="Lundell T."/>
            <person name="Morin E."/>
            <person name="Murat C."/>
            <person name="Sun H."/>
            <person name="Tunlid A."/>
            <person name="Henrissat B."/>
            <person name="Grigoriev I.V."/>
            <person name="Hibbett D.S."/>
            <person name="Martin F."/>
            <person name="Nordberg H.P."/>
            <person name="Cantor M.N."/>
            <person name="Hua S.X."/>
        </authorList>
    </citation>
    <scope>NUCLEOTIDE SEQUENCE [LARGE SCALE GENOMIC DNA]</scope>
    <source>
        <strain evidence="2 3">Marx 270</strain>
    </source>
</reference>
<dbReference type="HOGENOM" id="CLU_062064_3_0_1"/>
<protein>
    <submittedName>
        <fullName evidence="2">Uncharacterized protein</fullName>
    </submittedName>
</protein>
<dbReference type="EMBL" id="KN831944">
    <property type="protein sequence ID" value="KIO14819.1"/>
    <property type="molecule type" value="Genomic_DNA"/>
</dbReference>
<name>A0A0C3PZG9_PISTI</name>
<proteinExistence type="predicted"/>
<evidence type="ECO:0000313" key="2">
    <source>
        <dbReference type="EMBL" id="KIO14819.1"/>
    </source>
</evidence>
<feature type="compositionally biased region" description="Basic and acidic residues" evidence="1">
    <location>
        <begin position="38"/>
        <end position="108"/>
    </location>
</feature>
<dbReference type="Proteomes" id="UP000054217">
    <property type="component" value="Unassembled WGS sequence"/>
</dbReference>
<dbReference type="InParanoid" id="A0A0C3PZG9"/>
<keyword evidence="3" id="KW-1185">Reference proteome</keyword>
<feature type="region of interest" description="Disordered" evidence="1">
    <location>
        <begin position="1"/>
        <end position="20"/>
    </location>
</feature>